<organism evidence="2">
    <name type="scientific">Caenorhabditis remanei</name>
    <name type="common">Caenorhabditis vulgaris</name>
    <dbReference type="NCBI Taxonomy" id="31234"/>
    <lineage>
        <taxon>Eukaryota</taxon>
        <taxon>Metazoa</taxon>
        <taxon>Ecdysozoa</taxon>
        <taxon>Nematoda</taxon>
        <taxon>Chromadorea</taxon>
        <taxon>Rhabditida</taxon>
        <taxon>Rhabditina</taxon>
        <taxon>Rhabditomorpha</taxon>
        <taxon>Rhabditoidea</taxon>
        <taxon>Rhabditidae</taxon>
        <taxon>Peloderinae</taxon>
        <taxon>Caenorhabditis</taxon>
    </lineage>
</organism>
<accession>E3LLJ6</accession>
<protein>
    <recommendedName>
        <fullName evidence="3">L-Fucosyltransferase</fullName>
    </recommendedName>
</protein>
<gene>
    <name evidence="1" type="ORF">CRE_19060</name>
</gene>
<evidence type="ECO:0008006" key="3">
    <source>
        <dbReference type="Google" id="ProtNLM"/>
    </source>
</evidence>
<evidence type="ECO:0000313" key="1">
    <source>
        <dbReference type="EMBL" id="EFO99830.1"/>
    </source>
</evidence>
<keyword evidence="2" id="KW-1185">Reference proteome</keyword>
<dbReference type="InterPro" id="IPR052501">
    <property type="entry name" value="Alpha-1-2_FucT"/>
</dbReference>
<reference evidence="1" key="1">
    <citation type="submission" date="2007-07" db="EMBL/GenBank/DDBJ databases">
        <title>PCAP assembly of the Caenorhabditis remanei genome.</title>
        <authorList>
            <consortium name="The Caenorhabditis remanei Sequencing Consortium"/>
            <person name="Wilson R.K."/>
        </authorList>
    </citation>
    <scope>NUCLEOTIDE SEQUENCE [LARGE SCALE GENOMIC DNA]</scope>
    <source>
        <strain evidence="1">PB4641</strain>
    </source>
</reference>
<dbReference type="InParanoid" id="E3LLJ6"/>
<dbReference type="PANTHER" id="PTHR22898">
    <property type="entry name" value="UNCHARACTERIZED GLYCOSOL TRANSFERASE-RELATED"/>
    <property type="match status" value="1"/>
</dbReference>
<dbReference type="eggNOG" id="ENOG502T8JY">
    <property type="taxonomic scope" value="Eukaryota"/>
</dbReference>
<dbReference type="OMA" id="RTLMSET"/>
<evidence type="ECO:0000313" key="2">
    <source>
        <dbReference type="Proteomes" id="UP000008281"/>
    </source>
</evidence>
<dbReference type="EMBL" id="DS268410">
    <property type="protein sequence ID" value="EFO99830.1"/>
    <property type="molecule type" value="Genomic_DNA"/>
</dbReference>
<sequence length="415" mass="47380">MSASNSAPRRVIISCIFLSVFLNFYLYHDRSILEVNCIIDSETLINFTKNHEKRLEHACRIKKSVDRTVPQCVKITSFPTTKTLQIRLYAFPIGGLGNKLFELISLLGIASILQRTPTIDVVKPEYVTTFVKSIQPIFPKLLDQYDLRILPPNSTTSMKANDKACCKFDDPKKFLNVTVEHLYLHGNYFQSYKYFDHLRSKIREWLAPTNLATSLAGMLFPQNLRGSFVICPHVRRGDFKTDGVHEPSDATFTRSAVDFLVNQYKQSHKQITVAVLGNDQQFAYTIFQDKFGNSSSPIPNSYNFTIPTNSLTYQVLVSPSFTPELDLAFSRSFCDATLITAPSSTFGWWLSYLSKPSSVTYYRNIRETNDKVLLNRKFDLIGSFQVANEMIDEDFFLPNWIKLQTGENGVIIKVK</sequence>
<dbReference type="Proteomes" id="UP000008281">
    <property type="component" value="Unassembled WGS sequence"/>
</dbReference>
<proteinExistence type="predicted"/>
<dbReference type="AlphaFoldDB" id="E3LLJ6"/>
<name>E3LLJ6_CAERE</name>
<dbReference type="CDD" id="cd11301">
    <property type="entry name" value="Fut1_Fut2_like"/>
    <property type="match status" value="1"/>
</dbReference>
<dbReference type="STRING" id="31234.E3LLJ6"/>
<dbReference type="PANTHER" id="PTHR22898:SF2">
    <property type="entry name" value="GALACTOSIDE 2-ALPHA-L-FUCOSYLTRANSFERASE-RELATED"/>
    <property type="match status" value="1"/>
</dbReference>
<dbReference type="OrthoDB" id="5815225at2759"/>
<dbReference type="HOGENOM" id="CLU_038305_1_1_1"/>